<dbReference type="GO" id="GO:0036297">
    <property type="term" value="P:interstrand cross-link repair"/>
    <property type="evidence" value="ECO:0007669"/>
    <property type="project" value="TreeGrafter"/>
</dbReference>
<sequence length="146" mass="16798">MDHLLFNENSIVSANTSGTTVQEAEEHEESKRMNDRTLWSQAEYKGFDGNAGRNYVYPKNTDKHQYREYQYKICKEAFFQNTLVVLPDGLGKSFIASVVMYNIYRWYPMSKVIFLSANKSILRAQMEACSNIMNIPKGDCVEITGN</sequence>
<dbReference type="VEuPathDB" id="VectorBase:LLOJ006862"/>
<protein>
    <recommendedName>
        <fullName evidence="5">Helicase/UvrB N-terminal domain-containing protein</fullName>
    </recommendedName>
</protein>
<keyword evidence="7" id="KW-1185">Reference proteome</keyword>
<evidence type="ECO:0000313" key="7">
    <source>
        <dbReference type="Proteomes" id="UP000092461"/>
    </source>
</evidence>
<dbReference type="Gene3D" id="3.40.50.300">
    <property type="entry name" value="P-loop containing nucleotide triphosphate hydrolases"/>
    <property type="match status" value="1"/>
</dbReference>
<keyword evidence="4" id="KW-0067">ATP-binding</keyword>
<evidence type="ECO:0000256" key="2">
    <source>
        <dbReference type="ARBA" id="ARBA00022801"/>
    </source>
</evidence>
<dbReference type="GO" id="GO:0005524">
    <property type="term" value="F:ATP binding"/>
    <property type="evidence" value="ECO:0007669"/>
    <property type="project" value="UniProtKB-KW"/>
</dbReference>
<dbReference type="PANTHER" id="PTHR14025:SF20">
    <property type="entry name" value="FANCONI ANEMIA GROUP M PROTEIN"/>
    <property type="match status" value="1"/>
</dbReference>
<dbReference type="InterPro" id="IPR006935">
    <property type="entry name" value="Helicase/UvrB_N"/>
</dbReference>
<proteinExistence type="predicted"/>
<keyword evidence="1" id="KW-0547">Nucleotide-binding</keyword>
<evidence type="ECO:0000256" key="1">
    <source>
        <dbReference type="ARBA" id="ARBA00022741"/>
    </source>
</evidence>
<dbReference type="AlphaFoldDB" id="A0A1B0GK40"/>
<dbReference type="Pfam" id="PF04851">
    <property type="entry name" value="ResIII"/>
    <property type="match status" value="1"/>
</dbReference>
<reference evidence="6" key="1">
    <citation type="submission" date="2020-05" db="UniProtKB">
        <authorList>
            <consortium name="EnsemblMetazoa"/>
        </authorList>
    </citation>
    <scope>IDENTIFICATION</scope>
    <source>
        <strain evidence="6">Jacobina</strain>
    </source>
</reference>
<dbReference type="PANTHER" id="PTHR14025">
    <property type="entry name" value="FANCONI ANEMIA GROUP M FANCM FAMILY MEMBER"/>
    <property type="match status" value="1"/>
</dbReference>
<evidence type="ECO:0000256" key="4">
    <source>
        <dbReference type="ARBA" id="ARBA00022840"/>
    </source>
</evidence>
<evidence type="ECO:0000259" key="5">
    <source>
        <dbReference type="Pfam" id="PF04851"/>
    </source>
</evidence>
<name>A0A1B0GK40_LUTLO</name>
<dbReference type="GO" id="GO:0009378">
    <property type="term" value="F:four-way junction helicase activity"/>
    <property type="evidence" value="ECO:0007669"/>
    <property type="project" value="TreeGrafter"/>
</dbReference>
<dbReference type="GO" id="GO:0043138">
    <property type="term" value="F:3'-5' DNA helicase activity"/>
    <property type="evidence" value="ECO:0007669"/>
    <property type="project" value="TreeGrafter"/>
</dbReference>
<accession>A0A1B0GK40</accession>
<dbReference type="EMBL" id="AJWK01022552">
    <property type="status" value="NOT_ANNOTATED_CDS"/>
    <property type="molecule type" value="Genomic_DNA"/>
</dbReference>
<dbReference type="VEuPathDB" id="VectorBase:LLONM1_002403"/>
<dbReference type="EnsemblMetazoa" id="LLOJ006862-RA">
    <property type="protein sequence ID" value="LLOJ006862-PA"/>
    <property type="gene ID" value="LLOJ006862"/>
</dbReference>
<evidence type="ECO:0000313" key="6">
    <source>
        <dbReference type="EnsemblMetazoa" id="LLOJ006862-PA"/>
    </source>
</evidence>
<dbReference type="GO" id="GO:0016787">
    <property type="term" value="F:hydrolase activity"/>
    <property type="evidence" value="ECO:0007669"/>
    <property type="project" value="UniProtKB-KW"/>
</dbReference>
<feature type="domain" description="Helicase/UvrB N-terminal" evidence="5">
    <location>
        <begin position="65"/>
        <end position="134"/>
    </location>
</feature>
<dbReference type="Proteomes" id="UP000092461">
    <property type="component" value="Unassembled WGS sequence"/>
</dbReference>
<organism evidence="6 7">
    <name type="scientific">Lutzomyia longipalpis</name>
    <name type="common">Sand fly</name>
    <dbReference type="NCBI Taxonomy" id="7200"/>
    <lineage>
        <taxon>Eukaryota</taxon>
        <taxon>Metazoa</taxon>
        <taxon>Ecdysozoa</taxon>
        <taxon>Arthropoda</taxon>
        <taxon>Hexapoda</taxon>
        <taxon>Insecta</taxon>
        <taxon>Pterygota</taxon>
        <taxon>Neoptera</taxon>
        <taxon>Endopterygota</taxon>
        <taxon>Diptera</taxon>
        <taxon>Nematocera</taxon>
        <taxon>Psychodoidea</taxon>
        <taxon>Psychodidae</taxon>
        <taxon>Lutzomyia</taxon>
        <taxon>Lutzomyia</taxon>
    </lineage>
</organism>
<keyword evidence="2" id="KW-0378">Hydrolase</keyword>
<dbReference type="SUPFAM" id="SSF52540">
    <property type="entry name" value="P-loop containing nucleoside triphosphate hydrolases"/>
    <property type="match status" value="1"/>
</dbReference>
<dbReference type="GO" id="GO:0000400">
    <property type="term" value="F:four-way junction DNA binding"/>
    <property type="evidence" value="ECO:0007669"/>
    <property type="project" value="TreeGrafter"/>
</dbReference>
<evidence type="ECO:0000256" key="3">
    <source>
        <dbReference type="ARBA" id="ARBA00022806"/>
    </source>
</evidence>
<keyword evidence="3" id="KW-0347">Helicase</keyword>
<dbReference type="InterPro" id="IPR027417">
    <property type="entry name" value="P-loop_NTPase"/>
</dbReference>
<dbReference type="GO" id="GO:0045003">
    <property type="term" value="P:double-strand break repair via synthesis-dependent strand annealing"/>
    <property type="evidence" value="ECO:0007669"/>
    <property type="project" value="TreeGrafter"/>
</dbReference>